<dbReference type="AlphaFoldDB" id="A0A927GF77"/>
<evidence type="ECO:0000259" key="10">
    <source>
        <dbReference type="Pfam" id="PF00999"/>
    </source>
</evidence>
<feature type="transmembrane region" description="Helical" evidence="9">
    <location>
        <begin position="6"/>
        <end position="25"/>
    </location>
</feature>
<evidence type="ECO:0000256" key="7">
    <source>
        <dbReference type="ARBA" id="ARBA00023065"/>
    </source>
</evidence>
<dbReference type="PANTHER" id="PTHR32507:SF8">
    <property type="entry name" value="CNH1P"/>
    <property type="match status" value="1"/>
</dbReference>
<protein>
    <submittedName>
        <fullName evidence="11">Cation:proton antiporter</fullName>
    </submittedName>
</protein>
<feature type="transmembrane region" description="Helical" evidence="9">
    <location>
        <begin position="290"/>
        <end position="311"/>
    </location>
</feature>
<comment type="subcellular location">
    <subcellularLocation>
        <location evidence="1">Cell membrane</location>
        <topology evidence="1">Multi-pass membrane protein</topology>
    </subcellularLocation>
</comment>
<feature type="transmembrane region" description="Helical" evidence="9">
    <location>
        <begin position="378"/>
        <end position="400"/>
    </location>
</feature>
<keyword evidence="3" id="KW-0050">Antiport</keyword>
<keyword evidence="2" id="KW-0813">Transport</keyword>
<accession>A0A927GF77</accession>
<evidence type="ECO:0000256" key="6">
    <source>
        <dbReference type="ARBA" id="ARBA00022989"/>
    </source>
</evidence>
<feature type="transmembrane region" description="Helical" evidence="9">
    <location>
        <begin position="198"/>
        <end position="220"/>
    </location>
</feature>
<dbReference type="Pfam" id="PF00999">
    <property type="entry name" value="Na_H_Exchanger"/>
    <property type="match status" value="1"/>
</dbReference>
<organism evidence="11 12">
    <name type="scientific">Spirosoma validum</name>
    <dbReference type="NCBI Taxonomy" id="2771355"/>
    <lineage>
        <taxon>Bacteria</taxon>
        <taxon>Pseudomonadati</taxon>
        <taxon>Bacteroidota</taxon>
        <taxon>Cytophagia</taxon>
        <taxon>Cytophagales</taxon>
        <taxon>Cytophagaceae</taxon>
        <taxon>Spirosoma</taxon>
    </lineage>
</organism>
<feature type="transmembrane region" description="Helical" evidence="9">
    <location>
        <begin position="227"/>
        <end position="246"/>
    </location>
</feature>
<dbReference type="RefSeq" id="WP_191041233.1">
    <property type="nucleotide sequence ID" value="NZ_JACXAA010000009.1"/>
</dbReference>
<dbReference type="GO" id="GO:0005886">
    <property type="term" value="C:plasma membrane"/>
    <property type="evidence" value="ECO:0007669"/>
    <property type="project" value="UniProtKB-SubCell"/>
</dbReference>
<dbReference type="InterPro" id="IPR038770">
    <property type="entry name" value="Na+/solute_symporter_sf"/>
</dbReference>
<dbReference type="GO" id="GO:1902600">
    <property type="term" value="P:proton transmembrane transport"/>
    <property type="evidence" value="ECO:0007669"/>
    <property type="project" value="InterPro"/>
</dbReference>
<evidence type="ECO:0000256" key="4">
    <source>
        <dbReference type="ARBA" id="ARBA00022475"/>
    </source>
</evidence>
<dbReference type="InterPro" id="IPR006153">
    <property type="entry name" value="Cation/H_exchanger_TM"/>
</dbReference>
<comment type="caution">
    <text evidence="11">The sequence shown here is derived from an EMBL/GenBank/DDBJ whole genome shotgun (WGS) entry which is preliminary data.</text>
</comment>
<keyword evidence="7" id="KW-0406">Ion transport</keyword>
<reference evidence="11" key="1">
    <citation type="submission" date="2020-09" db="EMBL/GenBank/DDBJ databases">
        <authorList>
            <person name="Kim M.K."/>
        </authorList>
    </citation>
    <scope>NUCLEOTIDE SEQUENCE</scope>
    <source>
        <strain evidence="11">BT704</strain>
    </source>
</reference>
<keyword evidence="8 9" id="KW-0472">Membrane</keyword>
<feature type="transmembrane region" description="Helical" evidence="9">
    <location>
        <begin position="93"/>
        <end position="115"/>
    </location>
</feature>
<feature type="transmembrane region" description="Helical" evidence="9">
    <location>
        <begin position="317"/>
        <end position="336"/>
    </location>
</feature>
<name>A0A927GF77_9BACT</name>
<evidence type="ECO:0000313" key="12">
    <source>
        <dbReference type="Proteomes" id="UP000653797"/>
    </source>
</evidence>
<proteinExistence type="predicted"/>
<keyword evidence="6 9" id="KW-1133">Transmembrane helix</keyword>
<evidence type="ECO:0000313" key="11">
    <source>
        <dbReference type="EMBL" id="MBD2755602.1"/>
    </source>
</evidence>
<gene>
    <name evidence="11" type="ORF">IC230_22050</name>
</gene>
<evidence type="ECO:0000256" key="5">
    <source>
        <dbReference type="ARBA" id="ARBA00022692"/>
    </source>
</evidence>
<feature type="transmembrane region" description="Helical" evidence="9">
    <location>
        <begin position="252"/>
        <end position="269"/>
    </location>
</feature>
<keyword evidence="12" id="KW-1185">Reference proteome</keyword>
<sequence length="416" mass="46080">MESYNLWLIIVALAILAVAWLPSLLKDYAVSYPILFVLGGWLLYQLPLSLPDPLPLDHPQLTTHLTELCVTIALTGTGLKIDRRFNWRGWRLPIRLIWLTMVVTIILFALLAWGLGDWNAATALLLAASLAPTDPVLAGDVQVGDPNEGQEDVVRFALTAEAGLNDGMAFPFVYLAIAIAHPTIPLNESLTHWVLYDLLYRVGVGVLAGWLTGRLLSYMIFELPQRISIKTTAYGFVALAITLISYGITELIHGYGFLAVFVAAITVRNRERTHEYHTYMHAFSDQIERLLVALLLILFGGAIGSGLLHSLTLVDAILGLLLVFAIRPLIGWLTLAGTGVHGLKRWTIASFGIRGIGSLFYIAFALQEASFMNPERIWSLTGWTVLLSVFVHGILSTPVMNRIDRRFRRSTPARSQ</sequence>
<keyword evidence="4" id="KW-1003">Cell membrane</keyword>
<evidence type="ECO:0000256" key="8">
    <source>
        <dbReference type="ARBA" id="ARBA00023136"/>
    </source>
</evidence>
<dbReference type="Gene3D" id="1.20.1530.20">
    <property type="match status" value="1"/>
</dbReference>
<evidence type="ECO:0000256" key="3">
    <source>
        <dbReference type="ARBA" id="ARBA00022449"/>
    </source>
</evidence>
<feature type="transmembrane region" description="Helical" evidence="9">
    <location>
        <begin position="348"/>
        <end position="366"/>
    </location>
</feature>
<dbReference type="Proteomes" id="UP000653797">
    <property type="component" value="Unassembled WGS sequence"/>
</dbReference>
<evidence type="ECO:0000256" key="9">
    <source>
        <dbReference type="SAM" id="Phobius"/>
    </source>
</evidence>
<feature type="transmembrane region" description="Helical" evidence="9">
    <location>
        <begin position="32"/>
        <end position="50"/>
    </location>
</feature>
<evidence type="ECO:0000256" key="1">
    <source>
        <dbReference type="ARBA" id="ARBA00004651"/>
    </source>
</evidence>
<dbReference type="GO" id="GO:0015297">
    <property type="term" value="F:antiporter activity"/>
    <property type="evidence" value="ECO:0007669"/>
    <property type="project" value="UniProtKB-KW"/>
</dbReference>
<keyword evidence="5 9" id="KW-0812">Transmembrane</keyword>
<feature type="domain" description="Cation/H+ exchanger transmembrane" evidence="10">
    <location>
        <begin position="15"/>
        <end position="401"/>
    </location>
</feature>
<evidence type="ECO:0000256" key="2">
    <source>
        <dbReference type="ARBA" id="ARBA00022448"/>
    </source>
</evidence>
<dbReference type="EMBL" id="JACXAA010000009">
    <property type="protein sequence ID" value="MBD2755602.1"/>
    <property type="molecule type" value="Genomic_DNA"/>
</dbReference>
<dbReference type="PANTHER" id="PTHR32507">
    <property type="entry name" value="NA(+)/H(+) ANTIPORTER 1"/>
    <property type="match status" value="1"/>
</dbReference>